<accession>G3NVR7</accession>
<protein>
    <submittedName>
        <fullName evidence="1">Uncharacterized protein</fullName>
    </submittedName>
</protein>
<organism evidence="1">
    <name type="scientific">Gasterosteus aculeatus</name>
    <name type="common">Three-spined stickleback</name>
    <dbReference type="NCBI Taxonomy" id="69293"/>
    <lineage>
        <taxon>Eukaryota</taxon>
        <taxon>Metazoa</taxon>
        <taxon>Chordata</taxon>
        <taxon>Craniata</taxon>
        <taxon>Vertebrata</taxon>
        <taxon>Euteleostomi</taxon>
        <taxon>Actinopterygii</taxon>
        <taxon>Neopterygii</taxon>
        <taxon>Teleostei</taxon>
        <taxon>Neoteleostei</taxon>
        <taxon>Acanthomorphata</taxon>
        <taxon>Eupercaria</taxon>
        <taxon>Perciformes</taxon>
        <taxon>Cottioidei</taxon>
        <taxon>Gasterosteales</taxon>
        <taxon>Gasterosteidae</taxon>
        <taxon>Gasterosteus</taxon>
    </lineage>
</organism>
<reference evidence="1" key="2">
    <citation type="submission" date="2024-04" db="UniProtKB">
        <authorList>
            <consortium name="Ensembl"/>
        </authorList>
    </citation>
    <scope>IDENTIFICATION</scope>
</reference>
<dbReference type="Ensembl" id="ENSGACT00000009456.1">
    <property type="protein sequence ID" value="ENSGACP00000009436.1"/>
    <property type="gene ID" value="ENSGACG00000007127.1"/>
</dbReference>
<name>G3NVR7_GASAC</name>
<dbReference type="AlphaFoldDB" id="G3NVR7"/>
<evidence type="ECO:0000313" key="1">
    <source>
        <dbReference type="Ensembl" id="ENSGACP00000009436.1"/>
    </source>
</evidence>
<proteinExistence type="predicted"/>
<dbReference type="InParanoid" id="G3NVR7"/>
<reference evidence="1" key="1">
    <citation type="submission" date="2006-01" db="EMBL/GenBank/DDBJ databases">
        <authorList>
            <person name="Lindblad-Toh K."/>
            <person name="Mauceli E."/>
            <person name="Grabherr M."/>
            <person name="Chang J.L."/>
            <person name="Lander E.S."/>
        </authorList>
    </citation>
    <scope>NUCLEOTIDE SEQUENCE [LARGE SCALE GENOMIC DNA]</scope>
</reference>
<sequence length="135" mass="14843">HRPSICYRSVFLLDCVTCHSGLGGCLGLFLGQPGSRLEHVCSAGGVFADLLLAKAGGGRVALRHSLRGTRHQTFLVLLSLQGQIFLIHFPGPQFDVLPVQLVLQQLLLKTHRRTYLLYTRIQGSCSSNQIKFNTS</sequence>